<gene>
    <name evidence="1" type="ORF">M9Y10_006246</name>
</gene>
<comment type="caution">
    <text evidence="1">The sequence shown here is derived from an EMBL/GenBank/DDBJ whole genome shotgun (WGS) entry which is preliminary data.</text>
</comment>
<proteinExistence type="predicted"/>
<accession>A0ABR2JEP4</accession>
<keyword evidence="2" id="KW-1185">Reference proteome</keyword>
<evidence type="ECO:0000313" key="2">
    <source>
        <dbReference type="Proteomes" id="UP001470230"/>
    </source>
</evidence>
<dbReference type="Proteomes" id="UP001470230">
    <property type="component" value="Unassembled WGS sequence"/>
</dbReference>
<sequence length="109" mass="12301">MSFAIAQTKGLSNAEGDLYRFFQDQVANLVQTNGGDHFFNWKTLECCDSNCPDPVLTKSYLRLSSENFPITKMDKSFISIKIKLAVKQDKALSGFDIDTKKLIRLFIGL</sequence>
<dbReference type="EMBL" id="JAPFFF010000012">
    <property type="protein sequence ID" value="KAK8876062.1"/>
    <property type="molecule type" value="Genomic_DNA"/>
</dbReference>
<organism evidence="1 2">
    <name type="scientific">Tritrichomonas musculus</name>
    <dbReference type="NCBI Taxonomy" id="1915356"/>
    <lineage>
        <taxon>Eukaryota</taxon>
        <taxon>Metamonada</taxon>
        <taxon>Parabasalia</taxon>
        <taxon>Tritrichomonadida</taxon>
        <taxon>Tritrichomonadidae</taxon>
        <taxon>Tritrichomonas</taxon>
    </lineage>
</organism>
<reference evidence="1 2" key="1">
    <citation type="submission" date="2024-04" db="EMBL/GenBank/DDBJ databases">
        <title>Tritrichomonas musculus Genome.</title>
        <authorList>
            <person name="Alves-Ferreira E."/>
            <person name="Grigg M."/>
            <person name="Lorenzi H."/>
            <person name="Galac M."/>
        </authorList>
    </citation>
    <scope>NUCLEOTIDE SEQUENCE [LARGE SCALE GENOMIC DNA]</scope>
    <source>
        <strain evidence="1 2">EAF2021</strain>
    </source>
</reference>
<evidence type="ECO:0000313" key="1">
    <source>
        <dbReference type="EMBL" id="KAK8876062.1"/>
    </source>
</evidence>
<protein>
    <submittedName>
        <fullName evidence="1">Uncharacterized protein</fullName>
    </submittedName>
</protein>
<name>A0ABR2JEP4_9EUKA</name>